<dbReference type="InterPro" id="IPR005841">
    <property type="entry name" value="Alpha-D-phosphohexomutase_SF"/>
</dbReference>
<feature type="domain" description="Alpha-D-phosphohexomutase C-terminal" evidence="8">
    <location>
        <begin position="383"/>
        <end position="457"/>
    </location>
</feature>
<evidence type="ECO:0000256" key="4">
    <source>
        <dbReference type="ARBA" id="ARBA00022723"/>
    </source>
</evidence>
<dbReference type="PANTHER" id="PTHR43771">
    <property type="entry name" value="PHOSPHOMANNOMUTASE"/>
    <property type="match status" value="1"/>
</dbReference>
<evidence type="ECO:0000256" key="6">
    <source>
        <dbReference type="ARBA" id="ARBA00023235"/>
    </source>
</evidence>
<protein>
    <submittedName>
        <fullName evidence="12">Phosphomannomutase/phosphoglucomutase</fullName>
    </submittedName>
</protein>
<gene>
    <name evidence="12" type="ORF">E3E12_00615</name>
</gene>
<feature type="domain" description="Alpha-D-phosphohexomutase alpha/beta/alpha" evidence="11">
    <location>
        <begin position="267"/>
        <end position="375"/>
    </location>
</feature>
<feature type="domain" description="Alpha-D-phosphohexomutase alpha/beta/alpha" evidence="10">
    <location>
        <begin position="161"/>
        <end position="263"/>
    </location>
</feature>
<evidence type="ECO:0000259" key="11">
    <source>
        <dbReference type="Pfam" id="PF02880"/>
    </source>
</evidence>
<dbReference type="PANTHER" id="PTHR43771:SF2">
    <property type="entry name" value="PHOSPHOMANNOMUTASE_PHOSPHOGLUCOMUTASE"/>
    <property type="match status" value="1"/>
</dbReference>
<evidence type="ECO:0000256" key="1">
    <source>
        <dbReference type="ARBA" id="ARBA00001946"/>
    </source>
</evidence>
<dbReference type="GO" id="GO:0016868">
    <property type="term" value="F:intramolecular phosphotransferase activity"/>
    <property type="evidence" value="ECO:0007669"/>
    <property type="project" value="InterPro"/>
</dbReference>
<dbReference type="PRINTS" id="PR00509">
    <property type="entry name" value="PGMPMM"/>
</dbReference>
<evidence type="ECO:0000256" key="5">
    <source>
        <dbReference type="ARBA" id="ARBA00022842"/>
    </source>
</evidence>
<comment type="similarity">
    <text evidence="2 7">Belongs to the phosphohexose mutase family.</text>
</comment>
<sequence>MNTPTSRFTHQFNPTILREYDMRGIVGETLFPADAYALGRVFGTKVRQGGGRCVAVGRDGRLSSKELENELVRGLRDSGIHVRRIGMGPTPMLYFANAATGTDGAIMVTGSHNPASHNGFKMVLGGKPFFGAMIKELGAAASQGAVMGGQGSEERIDPRHDYVTRILRDYDGPSHEAAKGLKIVWDNGNSCAGEVLGKLVEALPGEHIVLYPEVDGTFPNHHPDPTVAENLADLVAAVRQHKADFGVAFDGDADRIGLVDDEGHILWGDQILAILASDLLRQRPGETIIADVKASQVLFDEVKRAGGRPHMERTGHSLVKQAMAETGAPLAGEMSGHIFYADKWYGFDDALYAAVRAMGVVSRLQGRLSDTRKRLPAMVSTPELRFPCDDARKFAVVKEVAAHLAQEGADVTTIDGVRVNTADGWWLLRPSNTQAVLVARLEASTAEGLERLKADFTRHLGACGVKAPEVTP</sequence>
<dbReference type="GO" id="GO:0005975">
    <property type="term" value="P:carbohydrate metabolic process"/>
    <property type="evidence" value="ECO:0007669"/>
    <property type="project" value="InterPro"/>
</dbReference>
<accession>A0A4Y6U6H2</accession>
<evidence type="ECO:0000256" key="3">
    <source>
        <dbReference type="ARBA" id="ARBA00022553"/>
    </source>
</evidence>
<evidence type="ECO:0000256" key="7">
    <source>
        <dbReference type="RuleBase" id="RU004326"/>
    </source>
</evidence>
<feature type="domain" description="Alpha-D-phosphohexomutase alpha/beta/alpha" evidence="9">
    <location>
        <begin position="17"/>
        <end position="139"/>
    </location>
</feature>
<dbReference type="InterPro" id="IPR016055">
    <property type="entry name" value="A-D-PHexomutase_a/b/a-I/II/III"/>
</dbReference>
<dbReference type="Gene3D" id="3.30.310.50">
    <property type="entry name" value="Alpha-D-phosphohexomutase, C-terminal domain"/>
    <property type="match status" value="1"/>
</dbReference>
<dbReference type="EMBL" id="CP038231">
    <property type="protein sequence ID" value="QDH12949.1"/>
    <property type="molecule type" value="Genomic_DNA"/>
</dbReference>
<dbReference type="Pfam" id="PF02878">
    <property type="entry name" value="PGM_PMM_I"/>
    <property type="match status" value="1"/>
</dbReference>
<dbReference type="Proteomes" id="UP000318709">
    <property type="component" value="Chromosome"/>
</dbReference>
<proteinExistence type="inferred from homology"/>
<evidence type="ECO:0000259" key="8">
    <source>
        <dbReference type="Pfam" id="PF00408"/>
    </source>
</evidence>
<dbReference type="Pfam" id="PF02880">
    <property type="entry name" value="PGM_PMM_III"/>
    <property type="match status" value="1"/>
</dbReference>
<evidence type="ECO:0000259" key="9">
    <source>
        <dbReference type="Pfam" id="PF02878"/>
    </source>
</evidence>
<dbReference type="InterPro" id="IPR005845">
    <property type="entry name" value="A-D-PHexomutase_a/b/a-II"/>
</dbReference>
<dbReference type="GO" id="GO:0000287">
    <property type="term" value="F:magnesium ion binding"/>
    <property type="evidence" value="ECO:0007669"/>
    <property type="project" value="InterPro"/>
</dbReference>
<dbReference type="InterPro" id="IPR005844">
    <property type="entry name" value="A-D-PHexomutase_a/b/a-I"/>
</dbReference>
<dbReference type="SUPFAM" id="SSF55957">
    <property type="entry name" value="Phosphoglucomutase, C-terminal domain"/>
    <property type="match status" value="1"/>
</dbReference>
<dbReference type="InterPro" id="IPR016066">
    <property type="entry name" value="A-D-PHexomutase_CS"/>
</dbReference>
<evidence type="ECO:0000313" key="12">
    <source>
        <dbReference type="EMBL" id="QDH12949.1"/>
    </source>
</evidence>
<dbReference type="CDD" id="cd03089">
    <property type="entry name" value="PMM_PGM"/>
    <property type="match status" value="1"/>
</dbReference>
<keyword evidence="3" id="KW-0597">Phosphoprotein</keyword>
<dbReference type="InterPro" id="IPR005846">
    <property type="entry name" value="A-D-PHexomutase_a/b/a-III"/>
</dbReference>
<dbReference type="InterPro" id="IPR005843">
    <property type="entry name" value="A-D-PHexomutase_C"/>
</dbReference>
<keyword evidence="6" id="KW-0413">Isomerase</keyword>
<reference evidence="12 13" key="1">
    <citation type="submission" date="2019-03" db="EMBL/GenBank/DDBJ databases">
        <title>The complete genome sequence of Swingsia_sp. F3b2 LMG30590(T).</title>
        <authorList>
            <person name="Chua K.-O."/>
            <person name="Chan K.-G."/>
            <person name="See-Too W.-S."/>
        </authorList>
    </citation>
    <scope>NUCLEOTIDE SEQUENCE [LARGE SCALE GENOMIC DNA]</scope>
    <source>
        <strain evidence="12 13">F3b2</strain>
    </source>
</reference>
<dbReference type="OrthoDB" id="9803322at2"/>
<dbReference type="Gene3D" id="3.40.120.10">
    <property type="entry name" value="Alpha-D-Glucose-1,6-Bisphosphate, subunit A, domain 3"/>
    <property type="match status" value="3"/>
</dbReference>
<dbReference type="Pfam" id="PF02879">
    <property type="entry name" value="PGM_PMM_II"/>
    <property type="match status" value="1"/>
</dbReference>
<keyword evidence="13" id="KW-1185">Reference proteome</keyword>
<dbReference type="RefSeq" id="WP_141442591.1">
    <property type="nucleotide sequence ID" value="NZ_CP038231.1"/>
</dbReference>
<dbReference type="SUPFAM" id="SSF53738">
    <property type="entry name" value="Phosphoglucomutase, first 3 domains"/>
    <property type="match status" value="3"/>
</dbReference>
<name>A0A4Y6U6H2_9PROT</name>
<dbReference type="NCBIfam" id="NF046027">
    <property type="entry name" value="PhglucPhmanMutPgmG"/>
    <property type="match status" value="1"/>
</dbReference>
<organism evidence="12 13">
    <name type="scientific">Formicincola oecophyllae</name>
    <dbReference type="NCBI Taxonomy" id="2558361"/>
    <lineage>
        <taxon>Bacteria</taxon>
        <taxon>Pseudomonadati</taxon>
        <taxon>Pseudomonadota</taxon>
        <taxon>Alphaproteobacteria</taxon>
        <taxon>Acetobacterales</taxon>
        <taxon>Acetobacteraceae</taxon>
        <taxon>Formicincola</taxon>
    </lineage>
</organism>
<dbReference type="AlphaFoldDB" id="A0A4Y6U6H2"/>
<dbReference type="KEGG" id="swf:E3E12_00615"/>
<evidence type="ECO:0000313" key="13">
    <source>
        <dbReference type="Proteomes" id="UP000318709"/>
    </source>
</evidence>
<evidence type="ECO:0000259" key="10">
    <source>
        <dbReference type="Pfam" id="PF02879"/>
    </source>
</evidence>
<comment type="cofactor">
    <cofactor evidence="1">
        <name>Mg(2+)</name>
        <dbReference type="ChEBI" id="CHEBI:18420"/>
    </cofactor>
</comment>
<keyword evidence="4 7" id="KW-0479">Metal-binding</keyword>
<dbReference type="Pfam" id="PF00408">
    <property type="entry name" value="PGM_PMM_IV"/>
    <property type="match status" value="1"/>
</dbReference>
<dbReference type="InterPro" id="IPR036900">
    <property type="entry name" value="A-D-PHexomutase_C_sf"/>
</dbReference>
<evidence type="ECO:0000256" key="2">
    <source>
        <dbReference type="ARBA" id="ARBA00010231"/>
    </source>
</evidence>
<keyword evidence="5 7" id="KW-0460">Magnesium</keyword>
<dbReference type="PROSITE" id="PS00710">
    <property type="entry name" value="PGM_PMM"/>
    <property type="match status" value="1"/>
</dbReference>